<dbReference type="PROSITE" id="PS51094">
    <property type="entry name" value="PTS_EIIA_TYPE_2"/>
    <property type="match status" value="1"/>
</dbReference>
<dbReference type="PROSITE" id="PS51372">
    <property type="entry name" value="PRD_2"/>
    <property type="match status" value="1"/>
</dbReference>
<evidence type="ECO:0000313" key="9">
    <source>
        <dbReference type="Proteomes" id="UP001212981"/>
    </source>
</evidence>
<name>A0AAW6CVR4_9FIRM</name>
<keyword evidence="1" id="KW-0677">Repeat</keyword>
<dbReference type="InterPro" id="IPR002178">
    <property type="entry name" value="PTS_EIIA_type-2_dom"/>
</dbReference>
<evidence type="ECO:0000259" key="7">
    <source>
        <dbReference type="PROSITE" id="PS51372"/>
    </source>
</evidence>
<dbReference type="SUPFAM" id="SSF55804">
    <property type="entry name" value="Phoshotransferase/anion transport protein"/>
    <property type="match status" value="1"/>
</dbReference>
<dbReference type="Gene3D" id="3.40.930.10">
    <property type="entry name" value="Mannitol-specific EII, Chain A"/>
    <property type="match status" value="1"/>
</dbReference>
<proteinExistence type="predicted"/>
<protein>
    <submittedName>
        <fullName evidence="8">PTS sugar transporter subunit IIA</fullName>
    </submittedName>
</protein>
<accession>A0AAW6CVR4</accession>
<comment type="caution">
    <text evidence="8">The sequence shown here is derived from an EMBL/GenBank/DDBJ whole genome shotgun (WGS) entry which is preliminary data.</text>
</comment>
<dbReference type="GO" id="GO:0009401">
    <property type="term" value="P:phosphoenolpyruvate-dependent sugar phosphotransferase system"/>
    <property type="evidence" value="ECO:0007669"/>
    <property type="project" value="InterPro"/>
</dbReference>
<dbReference type="Proteomes" id="UP001212981">
    <property type="component" value="Unassembled WGS sequence"/>
</dbReference>
<dbReference type="InterPro" id="IPR007737">
    <property type="entry name" value="Mga_HTH"/>
</dbReference>
<dbReference type="Pfam" id="PF00359">
    <property type="entry name" value="PTS_EIIA_2"/>
    <property type="match status" value="1"/>
</dbReference>
<dbReference type="InterPro" id="IPR013199">
    <property type="entry name" value="HTH_Mga_DNA-bd_dom"/>
</dbReference>
<dbReference type="Pfam" id="PF08280">
    <property type="entry name" value="HTH_Mga"/>
    <property type="match status" value="1"/>
</dbReference>
<dbReference type="InterPro" id="IPR036388">
    <property type="entry name" value="WH-like_DNA-bd_sf"/>
</dbReference>
<dbReference type="EMBL" id="JAQLXO010000005">
    <property type="protein sequence ID" value="MDB7982190.1"/>
    <property type="molecule type" value="Genomic_DNA"/>
</dbReference>
<gene>
    <name evidence="8" type="ORF">PND82_05070</name>
</gene>
<reference evidence="8" key="1">
    <citation type="submission" date="2023-01" db="EMBL/GenBank/DDBJ databases">
        <title>Human gut microbiome strain richness.</title>
        <authorList>
            <person name="Chen-Liaw A."/>
        </authorList>
    </citation>
    <scope>NUCLEOTIDE SEQUENCE</scope>
    <source>
        <strain evidence="8">D8_m1001271B151109d0_201107</strain>
    </source>
</reference>
<keyword evidence="4" id="KW-0804">Transcription</keyword>
<dbReference type="Pfam" id="PF00874">
    <property type="entry name" value="PRD"/>
    <property type="match status" value="1"/>
</dbReference>
<dbReference type="CDD" id="cd05568">
    <property type="entry name" value="PTS_IIB_bgl_like"/>
    <property type="match status" value="1"/>
</dbReference>
<dbReference type="AlphaFoldDB" id="A0AAW6CVR4"/>
<feature type="domain" description="PRD" evidence="7">
    <location>
        <begin position="286"/>
        <end position="395"/>
    </location>
</feature>
<feature type="domain" description="PTS EIIA type-2" evidence="5">
    <location>
        <begin position="534"/>
        <end position="679"/>
    </location>
</feature>
<dbReference type="PANTHER" id="PTHR30185">
    <property type="entry name" value="CRYPTIC BETA-GLUCOSIDE BGL OPERON ANTITERMINATOR"/>
    <property type="match status" value="1"/>
</dbReference>
<dbReference type="GO" id="GO:0008982">
    <property type="term" value="F:protein-N(PI)-phosphohistidine-sugar phosphotransferase activity"/>
    <property type="evidence" value="ECO:0007669"/>
    <property type="project" value="InterPro"/>
</dbReference>
<sequence length="684" mass="79782">MDYRKIILLSNLQSSKSVELERIIQETQASERTIKSDIAELNVALGGEYIFLWKNIINVNNREDFLLKSNSILRNTSFATYKLSKEERTQLEILLFFFSDGYITAEYFCNYLMISRGTVLNDFKYLKSLLKKYDLKLLASTNHGYKIEGPEVNFRDLALEIIDSKDPDYGVFFNTEKQTIVYDKIDIDKLSNEILLFSKKYKLELSDFSFHKFLNYIIISVKRSENMRNLERNTLSKIENSALFTDYNKLLLNCGIKNNTKQINEMEILWIHNKIDSVKNHQENLGDSADEQMKISSFIWKVCQDFNIITLFGYDNYSNLYQHIALTISYLRDNIDVSVNPFCEELKTQYPEIFHSIEKNIYIIQELVDNREISENDISYIAMHIATVIEGKNNNFKQLTAAIVCSRGRCVSLLLKARILKYFPIKISDVYPAYMSSAIDNVDFIISTVPIHESKVPVIQVNQMFLEEDVDKLQSFIKKLNSKNFQNGIMKEIEHYMSEYENLNLNSPEANAELKKLNYKYQRKDDSERLYFYRALQVDHIKLDKDAKDWESSIRQTGQLLLDDGYIENRYINQMVELIKENGPYIVFQPGFVIAHAGPKDGAKKLGVSVIRFKHPIDFGISEIKIHFVVCLSIPDKTSHIFLLFQIYKCLCNEDIFQYLLNVSTEDEFISVLRIFETSTVDES</sequence>
<dbReference type="SUPFAM" id="SSF63520">
    <property type="entry name" value="PTS-regulatory domain, PRD"/>
    <property type="match status" value="1"/>
</dbReference>
<evidence type="ECO:0000256" key="2">
    <source>
        <dbReference type="ARBA" id="ARBA00023015"/>
    </source>
</evidence>
<evidence type="ECO:0000256" key="4">
    <source>
        <dbReference type="ARBA" id="ARBA00023163"/>
    </source>
</evidence>
<dbReference type="Gene3D" id="3.40.50.2300">
    <property type="match status" value="1"/>
</dbReference>
<dbReference type="PANTHER" id="PTHR30185:SF18">
    <property type="entry name" value="TRANSCRIPTIONAL REGULATOR MTLR"/>
    <property type="match status" value="1"/>
</dbReference>
<keyword evidence="2" id="KW-0805">Transcription regulation</keyword>
<dbReference type="PROSITE" id="PS51099">
    <property type="entry name" value="PTS_EIIB_TYPE_2"/>
    <property type="match status" value="1"/>
</dbReference>
<keyword evidence="8" id="KW-0813">Transport</keyword>
<evidence type="ECO:0000259" key="6">
    <source>
        <dbReference type="PROSITE" id="PS51099"/>
    </source>
</evidence>
<evidence type="ECO:0000256" key="1">
    <source>
        <dbReference type="ARBA" id="ARBA00022737"/>
    </source>
</evidence>
<dbReference type="RefSeq" id="WP_272001592.1">
    <property type="nucleotide sequence ID" value="NZ_JAQLXO010000005.1"/>
</dbReference>
<dbReference type="InterPro" id="IPR016152">
    <property type="entry name" value="PTrfase/Anion_transptr"/>
</dbReference>
<dbReference type="Gene3D" id="1.10.1790.10">
    <property type="entry name" value="PRD domain"/>
    <property type="match status" value="1"/>
</dbReference>
<keyword evidence="8" id="KW-0762">Sugar transport</keyword>
<dbReference type="InterPro" id="IPR050661">
    <property type="entry name" value="BglG_antiterminators"/>
</dbReference>
<organism evidence="8 9">
    <name type="scientific">Faecalicoccus pleomorphus</name>
    <dbReference type="NCBI Taxonomy" id="1323"/>
    <lineage>
        <taxon>Bacteria</taxon>
        <taxon>Bacillati</taxon>
        <taxon>Bacillota</taxon>
        <taxon>Erysipelotrichia</taxon>
        <taxon>Erysipelotrichales</taxon>
        <taxon>Erysipelotrichaceae</taxon>
        <taxon>Faecalicoccus</taxon>
    </lineage>
</organism>
<dbReference type="Pfam" id="PF05043">
    <property type="entry name" value="Mga"/>
    <property type="match status" value="1"/>
</dbReference>
<dbReference type="InterPro" id="IPR011608">
    <property type="entry name" value="PRD"/>
</dbReference>
<dbReference type="GO" id="GO:0006355">
    <property type="term" value="P:regulation of DNA-templated transcription"/>
    <property type="evidence" value="ECO:0007669"/>
    <property type="project" value="InterPro"/>
</dbReference>
<evidence type="ECO:0000256" key="3">
    <source>
        <dbReference type="ARBA" id="ARBA00023159"/>
    </source>
</evidence>
<dbReference type="InterPro" id="IPR013011">
    <property type="entry name" value="PTS_EIIB_2"/>
</dbReference>
<dbReference type="Gene3D" id="1.10.10.10">
    <property type="entry name" value="Winged helix-like DNA-binding domain superfamily/Winged helix DNA-binding domain"/>
    <property type="match status" value="1"/>
</dbReference>
<evidence type="ECO:0000259" key="5">
    <source>
        <dbReference type="PROSITE" id="PS51094"/>
    </source>
</evidence>
<keyword evidence="3" id="KW-0010">Activator</keyword>
<dbReference type="InterPro" id="IPR036634">
    <property type="entry name" value="PRD_sf"/>
</dbReference>
<evidence type="ECO:0000313" key="8">
    <source>
        <dbReference type="EMBL" id="MDB7982190.1"/>
    </source>
</evidence>
<feature type="domain" description="PTS EIIB type-2" evidence="6">
    <location>
        <begin position="399"/>
        <end position="485"/>
    </location>
</feature>